<proteinExistence type="predicted"/>
<evidence type="ECO:0000313" key="1">
    <source>
        <dbReference type="EMBL" id="NGO06924.1"/>
    </source>
</evidence>
<reference evidence="1 2" key="1">
    <citation type="submission" date="2020-02" db="EMBL/GenBank/DDBJ databases">
        <title>Whole-genome analyses of novel actinobacteria.</title>
        <authorList>
            <person name="Sahin N."/>
            <person name="Gencbay T."/>
        </authorList>
    </citation>
    <scope>NUCLEOTIDE SEQUENCE [LARGE SCALE GENOMIC DNA]</scope>
    <source>
        <strain evidence="1 2">HC44</strain>
    </source>
</reference>
<dbReference type="RefSeq" id="WP_165254841.1">
    <property type="nucleotide sequence ID" value="NZ_JAAKZY010000008.1"/>
</dbReference>
<accession>A0A6G4UZ90</accession>
<protein>
    <submittedName>
        <fullName evidence="1">Uncharacterized protein</fullName>
    </submittedName>
</protein>
<sequence>MNDDELLARLKATDPALTSKTPPPDLNRLLEAAMTADTMTHTSHGTATGPRRPLMLAAAAAALLVGGGISWGVTQSGDTPPATAAPLTLTVQKSDAMTACAELDVATLHKYTTAFEGTATSVKGDQVSLRVDHWYRGGDTSTVRITNNQEAEMESFGQEFAVGETYLVYAKDGKIPPCYGDAEATTALRSLYNQAYPAS</sequence>
<organism evidence="1 2">
    <name type="scientific">Streptomyces scabichelini</name>
    <dbReference type="NCBI Taxonomy" id="2711217"/>
    <lineage>
        <taxon>Bacteria</taxon>
        <taxon>Bacillati</taxon>
        <taxon>Actinomycetota</taxon>
        <taxon>Actinomycetes</taxon>
        <taxon>Kitasatosporales</taxon>
        <taxon>Streptomycetaceae</taxon>
        <taxon>Streptomyces</taxon>
    </lineage>
</organism>
<evidence type="ECO:0000313" key="2">
    <source>
        <dbReference type="Proteomes" id="UP000472335"/>
    </source>
</evidence>
<keyword evidence="2" id="KW-1185">Reference proteome</keyword>
<comment type="caution">
    <text evidence="1">The sequence shown here is derived from an EMBL/GenBank/DDBJ whole genome shotgun (WGS) entry which is preliminary data.</text>
</comment>
<dbReference type="EMBL" id="JAAKZY010000008">
    <property type="protein sequence ID" value="NGO06924.1"/>
    <property type="molecule type" value="Genomic_DNA"/>
</dbReference>
<dbReference type="AlphaFoldDB" id="A0A6G4UZ90"/>
<name>A0A6G4UZ90_9ACTN</name>
<dbReference type="Proteomes" id="UP000472335">
    <property type="component" value="Unassembled WGS sequence"/>
</dbReference>
<gene>
    <name evidence="1" type="ORF">G5C60_04395</name>
</gene>